<dbReference type="AlphaFoldDB" id="A0A0C9UTR2"/>
<dbReference type="EMBL" id="KN837303">
    <property type="protein sequence ID" value="KIJ28565.1"/>
    <property type="molecule type" value="Genomic_DNA"/>
</dbReference>
<name>A0A0C9UTR2_SPHS4</name>
<feature type="region of interest" description="Disordered" evidence="1">
    <location>
        <begin position="202"/>
        <end position="236"/>
    </location>
</feature>
<proteinExistence type="predicted"/>
<evidence type="ECO:0000313" key="3">
    <source>
        <dbReference type="Proteomes" id="UP000054279"/>
    </source>
</evidence>
<feature type="region of interest" description="Disordered" evidence="1">
    <location>
        <begin position="104"/>
        <end position="146"/>
    </location>
</feature>
<dbReference type="InterPro" id="IPR006966">
    <property type="entry name" value="Peroxin-3"/>
</dbReference>
<dbReference type="GO" id="GO:0045046">
    <property type="term" value="P:protein import into peroxisome membrane"/>
    <property type="evidence" value="ECO:0007669"/>
    <property type="project" value="TreeGrafter"/>
</dbReference>
<dbReference type="PROSITE" id="PS51257">
    <property type="entry name" value="PROKAR_LIPOPROTEIN"/>
    <property type="match status" value="1"/>
</dbReference>
<protein>
    <recommendedName>
        <fullName evidence="4">Peroxin-3</fullName>
    </recommendedName>
</protein>
<dbReference type="Proteomes" id="UP000054279">
    <property type="component" value="Unassembled WGS sequence"/>
</dbReference>
<dbReference type="GO" id="GO:0030674">
    <property type="term" value="F:protein-macromolecule adaptor activity"/>
    <property type="evidence" value="ECO:0007669"/>
    <property type="project" value="TreeGrafter"/>
</dbReference>
<accession>A0A0C9UTR2</accession>
<dbReference type="PANTHER" id="PTHR28080">
    <property type="entry name" value="PEROXISOMAL BIOGENESIS FACTOR 3"/>
    <property type="match status" value="1"/>
</dbReference>
<evidence type="ECO:0000256" key="1">
    <source>
        <dbReference type="SAM" id="MobiDB-lite"/>
    </source>
</evidence>
<dbReference type="GO" id="GO:0005778">
    <property type="term" value="C:peroxisomal membrane"/>
    <property type="evidence" value="ECO:0007669"/>
    <property type="project" value="InterPro"/>
</dbReference>
<keyword evidence="3" id="KW-1185">Reference proteome</keyword>
<dbReference type="Pfam" id="PF04882">
    <property type="entry name" value="Peroxin-3"/>
    <property type="match status" value="1"/>
</dbReference>
<gene>
    <name evidence="2" type="ORF">M422DRAFT_235620</name>
</gene>
<dbReference type="OrthoDB" id="45930at2759"/>
<evidence type="ECO:0008006" key="4">
    <source>
        <dbReference type="Google" id="ProtNLM"/>
    </source>
</evidence>
<evidence type="ECO:0000313" key="2">
    <source>
        <dbReference type="EMBL" id="KIJ28565.1"/>
    </source>
</evidence>
<feature type="compositionally biased region" description="Polar residues" evidence="1">
    <location>
        <begin position="105"/>
        <end position="137"/>
    </location>
</feature>
<dbReference type="HOGENOM" id="CLU_017002_2_0_1"/>
<organism evidence="2 3">
    <name type="scientific">Sphaerobolus stellatus (strain SS14)</name>
    <dbReference type="NCBI Taxonomy" id="990650"/>
    <lineage>
        <taxon>Eukaryota</taxon>
        <taxon>Fungi</taxon>
        <taxon>Dikarya</taxon>
        <taxon>Basidiomycota</taxon>
        <taxon>Agaricomycotina</taxon>
        <taxon>Agaricomycetes</taxon>
        <taxon>Phallomycetidae</taxon>
        <taxon>Geastrales</taxon>
        <taxon>Sphaerobolaceae</taxon>
        <taxon>Sphaerobolus</taxon>
    </lineage>
</organism>
<sequence length="565" mass="62614">MFARARNYVYDRRKGLATTVGFVGACYLAGKYVLERLEEIRAQVVQDKTARENLRRRFQQNQEDCSYTILALVPTLGDRILEEMNVESVTHELQMQSKAAKARLQGSSAVSDANTSSLSLNTEHPSVTSSMELTMPTSGRRDTDASQYDHLAESAQSWVEQFTADNSSVSAPSEIEIIHYGPHHGSPSSSSGAHLSDSITSASASLISGSDEEPSVSLHSGQSEHEESQVEPIVEDPARITKTKAELWREVKILTFTRTLTILYSTTLLSLLTHIQLNLLGRYKYVQSVIDMEREEKLRERQSFEASVAGLFWGGGDLTGTLEALEEEHITNTLGLFGTGRTGATERKYLTLSWWLLHVGWRDIGDRVRASVEAVFDDVSLKAKLGMDDLERLIKEVRQRIEFEPVNTPQDSDDASVSPPTTRRISFLPSLIPPTPDRLKDVLVQGGLSYSTANIEDPPFQQLVQETRDFISSADFGQVLETCLDHSTDIMFEGLRRSLFPGSASDVTGPPLEKIRFAGLLPGIARWSHAAVNGTPNELVEGLRDVRELAGFSAIIYSSYTDLLQ</sequence>
<reference evidence="2 3" key="1">
    <citation type="submission" date="2014-06" db="EMBL/GenBank/DDBJ databases">
        <title>Evolutionary Origins and Diversification of the Mycorrhizal Mutualists.</title>
        <authorList>
            <consortium name="DOE Joint Genome Institute"/>
            <consortium name="Mycorrhizal Genomics Consortium"/>
            <person name="Kohler A."/>
            <person name="Kuo A."/>
            <person name="Nagy L.G."/>
            <person name="Floudas D."/>
            <person name="Copeland A."/>
            <person name="Barry K.W."/>
            <person name="Cichocki N."/>
            <person name="Veneault-Fourrey C."/>
            <person name="LaButti K."/>
            <person name="Lindquist E.A."/>
            <person name="Lipzen A."/>
            <person name="Lundell T."/>
            <person name="Morin E."/>
            <person name="Murat C."/>
            <person name="Riley R."/>
            <person name="Ohm R."/>
            <person name="Sun H."/>
            <person name="Tunlid A."/>
            <person name="Henrissat B."/>
            <person name="Grigoriev I.V."/>
            <person name="Hibbett D.S."/>
            <person name="Martin F."/>
        </authorList>
    </citation>
    <scope>NUCLEOTIDE SEQUENCE [LARGE SCALE GENOMIC DNA]</scope>
    <source>
        <strain evidence="2 3">SS14</strain>
    </source>
</reference>
<dbReference type="PANTHER" id="PTHR28080:SF1">
    <property type="entry name" value="PEROXISOMAL BIOGENESIS FACTOR 3"/>
    <property type="match status" value="1"/>
</dbReference>